<sequence length="221" mass="23716">LAQSPGEPLHGPFLRPRYRRTTDELNDTTSEPDERRTIQKAPASTLTCTSDQAARSKPRDCLICKELLAYVRRTTVPYSLELHNIPGGTSTTINRKPPNHKLSCPGVATKGGALKDDNFPGIPKTLAVQLAGSPNIIRAGRAQRTRPRTSRRKSDMTSKGAKRTIVSSRPSPTTETREECIVMAVPLWPVGNGLGRREGGGAGSSRTGQAVLQVGGLGGLD</sequence>
<evidence type="ECO:0000313" key="3">
    <source>
        <dbReference type="Proteomes" id="UP000266841"/>
    </source>
</evidence>
<feature type="compositionally biased region" description="Polar residues" evidence="1">
    <location>
        <begin position="165"/>
        <end position="174"/>
    </location>
</feature>
<keyword evidence="3" id="KW-1185">Reference proteome</keyword>
<dbReference type="EMBL" id="AGNL01048355">
    <property type="protein sequence ID" value="EJK45656.1"/>
    <property type="molecule type" value="Genomic_DNA"/>
</dbReference>
<organism evidence="2 3">
    <name type="scientific">Thalassiosira oceanica</name>
    <name type="common">Marine diatom</name>
    <dbReference type="NCBI Taxonomy" id="159749"/>
    <lineage>
        <taxon>Eukaryota</taxon>
        <taxon>Sar</taxon>
        <taxon>Stramenopiles</taxon>
        <taxon>Ochrophyta</taxon>
        <taxon>Bacillariophyta</taxon>
        <taxon>Coscinodiscophyceae</taxon>
        <taxon>Thalassiosirophycidae</taxon>
        <taxon>Thalassiosirales</taxon>
        <taxon>Thalassiosiraceae</taxon>
        <taxon>Thalassiosira</taxon>
    </lineage>
</organism>
<comment type="caution">
    <text evidence="2">The sequence shown here is derived from an EMBL/GenBank/DDBJ whole genome shotgun (WGS) entry which is preliminary data.</text>
</comment>
<feature type="region of interest" description="Disordered" evidence="1">
    <location>
        <begin position="1"/>
        <end position="39"/>
    </location>
</feature>
<reference evidence="2 3" key="1">
    <citation type="journal article" date="2012" name="Genome Biol.">
        <title>Genome and low-iron response of an oceanic diatom adapted to chronic iron limitation.</title>
        <authorList>
            <person name="Lommer M."/>
            <person name="Specht M."/>
            <person name="Roy A.S."/>
            <person name="Kraemer L."/>
            <person name="Andreson R."/>
            <person name="Gutowska M.A."/>
            <person name="Wolf J."/>
            <person name="Bergner S.V."/>
            <person name="Schilhabel M.B."/>
            <person name="Klostermeier U.C."/>
            <person name="Beiko R.G."/>
            <person name="Rosenstiel P."/>
            <person name="Hippler M."/>
            <person name="Laroche J."/>
        </authorList>
    </citation>
    <scope>NUCLEOTIDE SEQUENCE [LARGE SCALE GENOMIC DNA]</scope>
    <source>
        <strain evidence="2 3">CCMP1005</strain>
    </source>
</reference>
<protein>
    <submittedName>
        <fullName evidence="2">Uncharacterized protein</fullName>
    </submittedName>
</protein>
<feature type="non-terminal residue" evidence="2">
    <location>
        <position position="1"/>
    </location>
</feature>
<feature type="region of interest" description="Disordered" evidence="1">
    <location>
        <begin position="141"/>
        <end position="176"/>
    </location>
</feature>
<dbReference type="AlphaFoldDB" id="K0R9R8"/>
<accession>K0R9R8</accession>
<name>K0R9R8_THAOC</name>
<evidence type="ECO:0000256" key="1">
    <source>
        <dbReference type="SAM" id="MobiDB-lite"/>
    </source>
</evidence>
<proteinExistence type="predicted"/>
<gene>
    <name evidence="2" type="ORF">THAOC_35717</name>
</gene>
<evidence type="ECO:0000313" key="2">
    <source>
        <dbReference type="EMBL" id="EJK45656.1"/>
    </source>
</evidence>
<feature type="compositionally biased region" description="Basic residues" evidence="1">
    <location>
        <begin position="141"/>
        <end position="151"/>
    </location>
</feature>
<dbReference type="Proteomes" id="UP000266841">
    <property type="component" value="Unassembled WGS sequence"/>
</dbReference>